<keyword evidence="5" id="KW-1185">Reference proteome</keyword>
<protein>
    <recommendedName>
        <fullName evidence="3">Zinc finger/thioredoxin putative domain-containing protein</fullName>
    </recommendedName>
</protein>
<dbReference type="InterPro" id="IPR011723">
    <property type="entry name" value="Znf/thioredoxin_put"/>
</dbReference>
<dbReference type="NCBIfam" id="TIGR02098">
    <property type="entry name" value="MJ0042_CXXC"/>
    <property type="match status" value="1"/>
</dbReference>
<name>A0A2P7QUF5_9SPHN</name>
<feature type="compositionally biased region" description="Pro residues" evidence="1">
    <location>
        <begin position="85"/>
        <end position="95"/>
    </location>
</feature>
<sequence length="279" mass="29672">MILSCPACKTRYVVPDSAVGTSGRQVRCANCRHSWFQDPPPPRAASGHAPPATPAASTPLPREPEYAAAPRPPVGRAEAVAVQPQPIPRPQPAPTEPVFAQQHEVPQPAPRPPSSLLGPEQPDAEAESFNAFAHEPPFRPRRNRARLLTIFAVIAAALMLSATAAILYYGVPGTAGRLGIQRAAQSPLKIDFKARRDELASGNSMFWVAGTISNPTSVLQPVPPIEVRLKDAQNNTVYTFFISPPVAELPAGASATFNGSDMGVPRSATGINLQFSRTA</sequence>
<evidence type="ECO:0000313" key="5">
    <source>
        <dbReference type="Proteomes" id="UP000241167"/>
    </source>
</evidence>
<proteinExistence type="predicted"/>
<keyword evidence="2" id="KW-1133">Transmembrane helix</keyword>
<keyword evidence="2" id="KW-0472">Membrane</keyword>
<feature type="domain" description="Zinc finger/thioredoxin putative" evidence="3">
    <location>
        <begin position="1"/>
        <end position="36"/>
    </location>
</feature>
<evidence type="ECO:0000313" key="4">
    <source>
        <dbReference type="EMBL" id="PSJ41592.1"/>
    </source>
</evidence>
<comment type="caution">
    <text evidence="4">The sequence shown here is derived from an EMBL/GenBank/DDBJ whole genome shotgun (WGS) entry which is preliminary data.</text>
</comment>
<dbReference type="AlphaFoldDB" id="A0A2P7QUF5"/>
<feature type="region of interest" description="Disordered" evidence="1">
    <location>
        <begin position="39"/>
        <end position="124"/>
    </location>
</feature>
<organism evidence="4 5">
    <name type="scientific">Allosphingosinicella deserti</name>
    <dbReference type="NCBI Taxonomy" id="2116704"/>
    <lineage>
        <taxon>Bacteria</taxon>
        <taxon>Pseudomonadati</taxon>
        <taxon>Pseudomonadota</taxon>
        <taxon>Alphaproteobacteria</taxon>
        <taxon>Sphingomonadales</taxon>
        <taxon>Sphingomonadaceae</taxon>
        <taxon>Allosphingosinicella</taxon>
    </lineage>
</organism>
<gene>
    <name evidence="4" type="ORF">C7I55_04615</name>
</gene>
<keyword evidence="2" id="KW-0812">Transmembrane</keyword>
<evidence type="ECO:0000259" key="3">
    <source>
        <dbReference type="Pfam" id="PF13717"/>
    </source>
</evidence>
<accession>A0A2P7QUF5</accession>
<dbReference type="EMBL" id="PXYI01000002">
    <property type="protein sequence ID" value="PSJ41592.1"/>
    <property type="molecule type" value="Genomic_DNA"/>
</dbReference>
<evidence type="ECO:0000256" key="2">
    <source>
        <dbReference type="SAM" id="Phobius"/>
    </source>
</evidence>
<feature type="transmembrane region" description="Helical" evidence="2">
    <location>
        <begin position="147"/>
        <end position="171"/>
    </location>
</feature>
<feature type="compositionally biased region" description="Low complexity" evidence="1">
    <location>
        <begin position="44"/>
        <end position="60"/>
    </location>
</feature>
<dbReference type="Proteomes" id="UP000241167">
    <property type="component" value="Unassembled WGS sequence"/>
</dbReference>
<reference evidence="4 5" key="1">
    <citation type="submission" date="2018-03" db="EMBL/GenBank/DDBJ databases">
        <title>The draft genome of Sphingosinicella sp. GL-C-18.</title>
        <authorList>
            <person name="Liu L."/>
            <person name="Li L."/>
            <person name="Liang L."/>
            <person name="Zhang X."/>
            <person name="Wang T."/>
        </authorList>
    </citation>
    <scope>NUCLEOTIDE SEQUENCE [LARGE SCALE GENOMIC DNA]</scope>
    <source>
        <strain evidence="4 5">GL-C-18</strain>
    </source>
</reference>
<dbReference type="Pfam" id="PF13717">
    <property type="entry name" value="Zn_ribbon_4"/>
    <property type="match status" value="1"/>
</dbReference>
<dbReference type="RefSeq" id="WP_106511754.1">
    <property type="nucleotide sequence ID" value="NZ_PXYI01000002.1"/>
</dbReference>
<evidence type="ECO:0000256" key="1">
    <source>
        <dbReference type="SAM" id="MobiDB-lite"/>
    </source>
</evidence>